<keyword evidence="3" id="KW-0547">Nucleotide-binding</keyword>
<name>A0ABV1G374_9FIRM</name>
<dbReference type="InterPro" id="IPR027417">
    <property type="entry name" value="P-loop_NTPase"/>
</dbReference>
<dbReference type="CDD" id="cd03257">
    <property type="entry name" value="ABC_NikE_OppD_transporters"/>
    <property type="match status" value="1"/>
</dbReference>
<dbReference type="RefSeq" id="WP_349134565.1">
    <property type="nucleotide sequence ID" value="NZ_JBBMFF010000074.1"/>
</dbReference>
<dbReference type="InterPro" id="IPR003439">
    <property type="entry name" value="ABC_transporter-like_ATP-bd"/>
</dbReference>
<comment type="similarity">
    <text evidence="1">Belongs to the ABC transporter superfamily.</text>
</comment>
<protein>
    <submittedName>
        <fullName evidence="6">Dipeptide/oligopeptide/nickel ABC transporter ATP-binding protein</fullName>
    </submittedName>
</protein>
<dbReference type="InterPro" id="IPR050319">
    <property type="entry name" value="ABC_transp_ATP-bind"/>
</dbReference>
<keyword evidence="2" id="KW-0813">Transport</keyword>
<evidence type="ECO:0000256" key="1">
    <source>
        <dbReference type="ARBA" id="ARBA00005417"/>
    </source>
</evidence>
<sequence>MEQIDKAFDGKQVLQNVTLDIPDGQICGIFGKSGIGKSTLAKVLCGICPPDGGQILLDGQCLVSQNTPYDRKLGLSIQMVYQQPYATLDPHQKIGSGFKELIRYHGFAPKGKERALTEDVLVKVGLEPQILAHLPHQISGGEAQRVAIARCLLFRPKLLILDEATSMLDVSTQANVLGMVRRQMQEHHGSILLISHDEALVNLLCDQIYVFEKKHTNQKEKNTK</sequence>
<dbReference type="PROSITE" id="PS00211">
    <property type="entry name" value="ABC_TRANSPORTER_1"/>
    <property type="match status" value="1"/>
</dbReference>
<dbReference type="Pfam" id="PF00005">
    <property type="entry name" value="ABC_tran"/>
    <property type="match status" value="1"/>
</dbReference>
<dbReference type="Gene3D" id="3.40.50.300">
    <property type="entry name" value="P-loop containing nucleotide triphosphate hydrolases"/>
    <property type="match status" value="1"/>
</dbReference>
<dbReference type="EMBL" id="JBBMFF010000074">
    <property type="protein sequence ID" value="MEQ2509855.1"/>
    <property type="molecule type" value="Genomic_DNA"/>
</dbReference>
<evidence type="ECO:0000313" key="7">
    <source>
        <dbReference type="Proteomes" id="UP001491552"/>
    </source>
</evidence>
<evidence type="ECO:0000256" key="3">
    <source>
        <dbReference type="ARBA" id="ARBA00022741"/>
    </source>
</evidence>
<evidence type="ECO:0000313" key="6">
    <source>
        <dbReference type="EMBL" id="MEQ2509855.1"/>
    </source>
</evidence>
<accession>A0ABV1G374</accession>
<dbReference type="PANTHER" id="PTHR43776:SF7">
    <property type="entry name" value="D,D-DIPEPTIDE TRANSPORT ATP-BINDING PROTEIN DDPF-RELATED"/>
    <property type="match status" value="1"/>
</dbReference>
<dbReference type="PROSITE" id="PS50893">
    <property type="entry name" value="ABC_TRANSPORTER_2"/>
    <property type="match status" value="1"/>
</dbReference>
<dbReference type="Proteomes" id="UP001491552">
    <property type="component" value="Unassembled WGS sequence"/>
</dbReference>
<evidence type="ECO:0000256" key="2">
    <source>
        <dbReference type="ARBA" id="ARBA00022448"/>
    </source>
</evidence>
<gene>
    <name evidence="6" type="ORF">WMO66_01105</name>
</gene>
<keyword evidence="4 6" id="KW-0067">ATP-binding</keyword>
<organism evidence="6 7">
    <name type="scientific">Faecousia intestinalis</name>
    <dbReference type="NCBI Taxonomy" id="3133167"/>
    <lineage>
        <taxon>Bacteria</taxon>
        <taxon>Bacillati</taxon>
        <taxon>Bacillota</taxon>
        <taxon>Clostridia</taxon>
        <taxon>Eubacteriales</taxon>
        <taxon>Oscillospiraceae</taxon>
        <taxon>Faecousia</taxon>
    </lineage>
</organism>
<keyword evidence="7" id="KW-1185">Reference proteome</keyword>
<dbReference type="GO" id="GO:0005524">
    <property type="term" value="F:ATP binding"/>
    <property type="evidence" value="ECO:0007669"/>
    <property type="project" value="UniProtKB-KW"/>
</dbReference>
<dbReference type="SMART" id="SM00382">
    <property type="entry name" value="AAA"/>
    <property type="match status" value="1"/>
</dbReference>
<proteinExistence type="inferred from homology"/>
<evidence type="ECO:0000259" key="5">
    <source>
        <dbReference type="PROSITE" id="PS50893"/>
    </source>
</evidence>
<evidence type="ECO:0000256" key="4">
    <source>
        <dbReference type="ARBA" id="ARBA00022840"/>
    </source>
</evidence>
<dbReference type="InterPro" id="IPR003593">
    <property type="entry name" value="AAA+_ATPase"/>
</dbReference>
<feature type="domain" description="ABC transporter" evidence="5">
    <location>
        <begin position="1"/>
        <end position="224"/>
    </location>
</feature>
<dbReference type="SUPFAM" id="SSF52540">
    <property type="entry name" value="P-loop containing nucleoside triphosphate hydrolases"/>
    <property type="match status" value="1"/>
</dbReference>
<comment type="caution">
    <text evidence="6">The sequence shown here is derived from an EMBL/GenBank/DDBJ whole genome shotgun (WGS) entry which is preliminary data.</text>
</comment>
<dbReference type="InterPro" id="IPR017871">
    <property type="entry name" value="ABC_transporter-like_CS"/>
</dbReference>
<reference evidence="6 7" key="1">
    <citation type="submission" date="2024-03" db="EMBL/GenBank/DDBJ databases">
        <title>Human intestinal bacterial collection.</title>
        <authorList>
            <person name="Pauvert C."/>
            <person name="Hitch T.C.A."/>
            <person name="Clavel T."/>
        </authorList>
    </citation>
    <scope>NUCLEOTIDE SEQUENCE [LARGE SCALE GENOMIC DNA]</scope>
    <source>
        <strain evidence="6 7">CLA-AA-H192</strain>
    </source>
</reference>
<dbReference type="PANTHER" id="PTHR43776">
    <property type="entry name" value="TRANSPORT ATP-BINDING PROTEIN"/>
    <property type="match status" value="1"/>
</dbReference>